<dbReference type="RefSeq" id="WP_018063876.1">
    <property type="nucleotide sequence ID" value="NZ_AQWH01000005.1"/>
</dbReference>
<reference evidence="3 4" key="1">
    <citation type="submission" date="2017-03" db="EMBL/GenBank/DDBJ databases">
        <title>Foreign affairs: Plasmid Transfer between Roseobacters and Rhizobia.</title>
        <authorList>
            <person name="Bartling P."/>
            <person name="Bunk B."/>
            <person name="Overmann J."/>
            <person name="Brinkmann H."/>
            <person name="Petersen J."/>
        </authorList>
    </citation>
    <scope>NUCLEOTIDE SEQUENCE [LARGE SCALE GENOMIC DNA]</scope>
    <source>
        <strain evidence="3 4">MACL11</strain>
        <plasmid evidence="4">Plasmid pmm593</plasmid>
    </source>
</reference>
<keyword evidence="3" id="KW-0614">Plasmid</keyword>
<feature type="transmembrane region" description="Helical" evidence="1">
    <location>
        <begin position="70"/>
        <end position="88"/>
    </location>
</feature>
<gene>
    <name evidence="3" type="ORF">Mame_04576</name>
</gene>
<keyword evidence="1" id="KW-0812">Transmembrane</keyword>
<geneLocation type="plasmid" evidence="4">
    <name>pmm593</name>
</geneLocation>
<dbReference type="Proteomes" id="UP000191135">
    <property type="component" value="Plasmid pMM593"/>
</dbReference>
<evidence type="ECO:0000313" key="4">
    <source>
        <dbReference type="Proteomes" id="UP000191135"/>
    </source>
</evidence>
<sequence length="144" mass="15446">MRSDRAIGGAILLLSLVMLYVAAGIDVLPGSGAVNARTLPMALCVIIGAGSLLLMIRPSATGLEITLQPILNRHALAFIALLVVYALSFRHVDFRLGAWAFMLASMALLGERRPLVLAILPVAVSLTVFVTFRYGFTVLVPTWI</sequence>
<dbReference type="Pfam" id="PF07331">
    <property type="entry name" value="TctB"/>
    <property type="match status" value="1"/>
</dbReference>
<feature type="transmembrane region" description="Helical" evidence="1">
    <location>
        <begin position="115"/>
        <end position="136"/>
    </location>
</feature>
<dbReference type="EMBL" id="CP020331">
    <property type="protein sequence ID" value="AQZ53868.1"/>
    <property type="molecule type" value="Genomic_DNA"/>
</dbReference>
<evidence type="ECO:0000256" key="1">
    <source>
        <dbReference type="SAM" id="Phobius"/>
    </source>
</evidence>
<feature type="transmembrane region" description="Helical" evidence="1">
    <location>
        <begin position="39"/>
        <end position="58"/>
    </location>
</feature>
<feature type="domain" description="DUF1468" evidence="2">
    <location>
        <begin position="6"/>
        <end position="141"/>
    </location>
</feature>
<organism evidence="3 4">
    <name type="scientific">Martelella mediterranea DSM 17316</name>
    <dbReference type="NCBI Taxonomy" id="1122214"/>
    <lineage>
        <taxon>Bacteria</taxon>
        <taxon>Pseudomonadati</taxon>
        <taxon>Pseudomonadota</taxon>
        <taxon>Alphaproteobacteria</taxon>
        <taxon>Hyphomicrobiales</taxon>
        <taxon>Aurantimonadaceae</taxon>
        <taxon>Martelella</taxon>
    </lineage>
</organism>
<evidence type="ECO:0000313" key="3">
    <source>
        <dbReference type="EMBL" id="AQZ53868.1"/>
    </source>
</evidence>
<name>A0A1U9Z858_9HYPH</name>
<accession>A0A1U9Z858</accession>
<keyword evidence="1" id="KW-1133">Transmembrane helix</keyword>
<keyword evidence="1" id="KW-0472">Membrane</keyword>
<protein>
    <submittedName>
        <fullName evidence="3">Tripartite tricarboxylate transporter TctB family protein</fullName>
    </submittedName>
</protein>
<keyword evidence="4" id="KW-1185">Reference proteome</keyword>
<dbReference type="AlphaFoldDB" id="A0A1U9Z858"/>
<dbReference type="InterPro" id="IPR009936">
    <property type="entry name" value="DUF1468"/>
</dbReference>
<evidence type="ECO:0000259" key="2">
    <source>
        <dbReference type="Pfam" id="PF07331"/>
    </source>
</evidence>
<dbReference type="KEGG" id="mmed:Mame_04576"/>
<dbReference type="OrthoDB" id="5519430at2"/>
<proteinExistence type="predicted"/>